<dbReference type="GO" id="GO:0034605">
    <property type="term" value="P:cellular response to heat"/>
    <property type="evidence" value="ECO:0007669"/>
    <property type="project" value="TreeGrafter"/>
</dbReference>
<evidence type="ECO:0000256" key="9">
    <source>
        <dbReference type="SAM" id="MobiDB-lite"/>
    </source>
</evidence>
<evidence type="ECO:0000256" key="7">
    <source>
        <dbReference type="ARBA" id="ARBA00023242"/>
    </source>
</evidence>
<dbReference type="GO" id="GO:0003700">
    <property type="term" value="F:DNA-binding transcription factor activity"/>
    <property type="evidence" value="ECO:0007669"/>
    <property type="project" value="InterPro"/>
</dbReference>
<feature type="compositionally biased region" description="Polar residues" evidence="9">
    <location>
        <begin position="131"/>
        <end position="148"/>
    </location>
</feature>
<dbReference type="PRINTS" id="PR00056">
    <property type="entry name" value="HSFDOMAIN"/>
</dbReference>
<organism evidence="11 12">
    <name type="scientific">Ceratopteris richardii</name>
    <name type="common">Triangle waterfern</name>
    <dbReference type="NCBI Taxonomy" id="49495"/>
    <lineage>
        <taxon>Eukaryota</taxon>
        <taxon>Viridiplantae</taxon>
        <taxon>Streptophyta</taxon>
        <taxon>Embryophyta</taxon>
        <taxon>Tracheophyta</taxon>
        <taxon>Polypodiopsida</taxon>
        <taxon>Polypodiidae</taxon>
        <taxon>Polypodiales</taxon>
        <taxon>Pteridineae</taxon>
        <taxon>Pteridaceae</taxon>
        <taxon>Parkerioideae</taxon>
        <taxon>Ceratopteris</taxon>
    </lineage>
</organism>
<dbReference type="FunFam" id="1.10.10.10:FF:000057">
    <property type="entry name" value="Heat shock transcription factor 1"/>
    <property type="match status" value="1"/>
</dbReference>
<dbReference type="AlphaFoldDB" id="A0A8T2UVV8"/>
<dbReference type="EMBL" id="CM035410">
    <property type="protein sequence ID" value="KAH7437725.1"/>
    <property type="molecule type" value="Genomic_DNA"/>
</dbReference>
<feature type="compositionally biased region" description="Polar residues" evidence="9">
    <location>
        <begin position="243"/>
        <end position="256"/>
    </location>
</feature>
<reference evidence="11" key="1">
    <citation type="submission" date="2021-08" db="EMBL/GenBank/DDBJ databases">
        <title>WGS assembly of Ceratopteris richardii.</title>
        <authorList>
            <person name="Marchant D.B."/>
            <person name="Chen G."/>
            <person name="Jenkins J."/>
            <person name="Shu S."/>
            <person name="Leebens-Mack J."/>
            <person name="Grimwood J."/>
            <person name="Schmutz J."/>
            <person name="Soltis P."/>
            <person name="Soltis D."/>
            <person name="Chen Z.-H."/>
        </authorList>
    </citation>
    <scope>NUCLEOTIDE SEQUENCE</scope>
    <source>
        <strain evidence="11">Whitten #5841</strain>
        <tissue evidence="11">Leaf</tissue>
    </source>
</reference>
<evidence type="ECO:0000256" key="5">
    <source>
        <dbReference type="ARBA" id="ARBA00023125"/>
    </source>
</evidence>
<protein>
    <recommendedName>
        <fullName evidence="10">HSF-type DNA-binding domain-containing protein</fullName>
    </recommendedName>
</protein>
<gene>
    <name evidence="11" type="ORF">KP509_05G086000</name>
</gene>
<feature type="compositionally biased region" description="Basic residues" evidence="9">
    <location>
        <begin position="118"/>
        <end position="130"/>
    </location>
</feature>
<dbReference type="Pfam" id="PF00447">
    <property type="entry name" value="HSF_DNA-bind"/>
    <property type="match status" value="1"/>
</dbReference>
<evidence type="ECO:0000259" key="10">
    <source>
        <dbReference type="SMART" id="SM00415"/>
    </source>
</evidence>
<keyword evidence="12" id="KW-1185">Reference proteome</keyword>
<evidence type="ECO:0000313" key="11">
    <source>
        <dbReference type="EMBL" id="KAH7437725.1"/>
    </source>
</evidence>
<dbReference type="SUPFAM" id="SSF46785">
    <property type="entry name" value="Winged helix' DNA-binding domain"/>
    <property type="match status" value="1"/>
</dbReference>
<feature type="domain" description="HSF-type DNA-binding" evidence="10">
    <location>
        <begin position="34"/>
        <end position="128"/>
    </location>
</feature>
<dbReference type="SMART" id="SM00415">
    <property type="entry name" value="HSF"/>
    <property type="match status" value="1"/>
</dbReference>
<evidence type="ECO:0000256" key="6">
    <source>
        <dbReference type="ARBA" id="ARBA00023163"/>
    </source>
</evidence>
<keyword evidence="7" id="KW-0539">Nucleus</keyword>
<evidence type="ECO:0000256" key="1">
    <source>
        <dbReference type="ARBA" id="ARBA00004123"/>
    </source>
</evidence>
<comment type="similarity">
    <text evidence="8">Belongs to the HSF family.</text>
</comment>
<dbReference type="InterPro" id="IPR000232">
    <property type="entry name" value="HSF_DNA-bd"/>
</dbReference>
<dbReference type="InterPro" id="IPR036390">
    <property type="entry name" value="WH_DNA-bd_sf"/>
</dbReference>
<evidence type="ECO:0000313" key="12">
    <source>
        <dbReference type="Proteomes" id="UP000825935"/>
    </source>
</evidence>
<keyword evidence="4" id="KW-0346">Stress response</keyword>
<comment type="subcellular location">
    <subcellularLocation>
        <location evidence="1">Nucleus</location>
    </subcellularLocation>
</comment>
<evidence type="ECO:0000256" key="4">
    <source>
        <dbReference type="ARBA" id="ARBA00023016"/>
    </source>
</evidence>
<feature type="region of interest" description="Disordered" evidence="9">
    <location>
        <begin position="243"/>
        <end position="293"/>
    </location>
</feature>
<comment type="caution">
    <text evidence="11">The sequence shown here is derived from an EMBL/GenBank/DDBJ whole genome shotgun (WGS) entry which is preliminary data.</text>
</comment>
<keyword evidence="6" id="KW-0804">Transcription</keyword>
<dbReference type="GO" id="GO:0000978">
    <property type="term" value="F:RNA polymerase II cis-regulatory region sequence-specific DNA binding"/>
    <property type="evidence" value="ECO:0007669"/>
    <property type="project" value="TreeGrafter"/>
</dbReference>
<evidence type="ECO:0000256" key="2">
    <source>
        <dbReference type="ARBA" id="ARBA00022553"/>
    </source>
</evidence>
<dbReference type="OrthoDB" id="60033at2759"/>
<dbReference type="Gene3D" id="1.10.10.10">
    <property type="entry name" value="Winged helix-like DNA-binding domain superfamily/Winged helix DNA-binding domain"/>
    <property type="match status" value="1"/>
</dbReference>
<accession>A0A8T2UVV8</accession>
<dbReference type="InterPro" id="IPR036388">
    <property type="entry name" value="WH-like_DNA-bd_sf"/>
</dbReference>
<feature type="region of interest" description="Disordered" evidence="9">
    <location>
        <begin position="118"/>
        <end position="148"/>
    </location>
</feature>
<keyword evidence="2" id="KW-0597">Phosphoprotein</keyword>
<dbReference type="GO" id="GO:0005634">
    <property type="term" value="C:nucleus"/>
    <property type="evidence" value="ECO:0007669"/>
    <property type="project" value="UniProtKB-SubCell"/>
</dbReference>
<dbReference type="GO" id="GO:0006357">
    <property type="term" value="P:regulation of transcription by RNA polymerase II"/>
    <property type="evidence" value="ECO:0007669"/>
    <property type="project" value="TreeGrafter"/>
</dbReference>
<dbReference type="PANTHER" id="PTHR10015:SF322">
    <property type="entry name" value="HEAT STRESS TRANSCRIPTION FACTOR A-7A"/>
    <property type="match status" value="1"/>
</dbReference>
<sequence length="503" mass="56948">MISHQDTSNFPGEVIRFGKEGESGHLAVTEPASPPPPFLTKTYDMVDDPRTDAIVSWSPTCINSFVVWDFYEFSHGLLPRFFKHNNFSSFVRQLNTYGFRKADPDRWEFSHEEFMRGQRHRLRSIQRRKSSTSGGSTPLNASRVGSTSTSGIVWKGGARQHIANNELSQLGREMSAIKMEVQRLRRHDQCAQEHIRHLSSYLQVLEMRQQQTVAFVARTICTPAVLFQYVNHAIATEGVIGRNTCTKEPSPQQQFPTEERDDPNNEHGRKRRCVSHPGRMTPETSAVIDDSTYEQQLQWQKQVRDDRHRQRQNREEYASSCEINQETVISKTTTSEEETATSYDCKPFVQLNVENESNSLCFDNMLESAGRDDQIRQKLGYGGHDTTTTPISTVSAPDNRAVDGDAGFEDMKMKQPVCEDCPSGSQAHEHFLAVDLNVQPLNSVPTNSLEFLPSAWVSGYDGGSESSTVPTKYSSTPYEDLESELFWDHLLGPVNMHADDQAR</sequence>
<evidence type="ECO:0000256" key="3">
    <source>
        <dbReference type="ARBA" id="ARBA00023015"/>
    </source>
</evidence>
<keyword evidence="5" id="KW-0238">DNA-binding</keyword>
<name>A0A8T2UVV8_CERRI</name>
<proteinExistence type="inferred from homology"/>
<evidence type="ECO:0000256" key="8">
    <source>
        <dbReference type="RuleBase" id="RU004020"/>
    </source>
</evidence>
<dbReference type="Proteomes" id="UP000825935">
    <property type="component" value="Chromosome 5"/>
</dbReference>
<keyword evidence="3" id="KW-0805">Transcription regulation</keyword>
<dbReference type="PANTHER" id="PTHR10015">
    <property type="entry name" value="HEAT SHOCK TRANSCRIPTION FACTOR"/>
    <property type="match status" value="1"/>
</dbReference>